<dbReference type="InterPro" id="IPR036188">
    <property type="entry name" value="FAD/NAD-bd_sf"/>
</dbReference>
<dbReference type="PANTHER" id="PTHR47178:SF2">
    <property type="entry name" value="FAD-BINDING DOMAIN-CONTAINING PROTEIN"/>
    <property type="match status" value="1"/>
</dbReference>
<dbReference type="HOGENOM" id="CLU_009665_3_2_1"/>
<reference evidence="9" key="1">
    <citation type="journal article" date="2015" name="BMC Genomics">
        <title>Genomic and transcriptomic analysis of the endophytic fungus Pestalotiopsis fici reveals its lifestyle and high potential for synthesis of natural products.</title>
        <authorList>
            <person name="Wang X."/>
            <person name="Zhang X."/>
            <person name="Liu L."/>
            <person name="Xiang M."/>
            <person name="Wang W."/>
            <person name="Sun X."/>
            <person name="Che Y."/>
            <person name="Guo L."/>
            <person name="Liu G."/>
            <person name="Guo L."/>
            <person name="Wang C."/>
            <person name="Yin W.B."/>
            <person name="Stadler M."/>
            <person name="Zhang X."/>
            <person name="Liu X."/>
        </authorList>
    </citation>
    <scope>NUCLEOTIDE SEQUENCE [LARGE SCALE GENOMIC DNA]</scope>
    <source>
        <strain evidence="9">W106-1 / CGMCC3.15140</strain>
    </source>
</reference>
<proteinExistence type="predicted"/>
<evidence type="ECO:0000256" key="1">
    <source>
        <dbReference type="ARBA" id="ARBA00001974"/>
    </source>
</evidence>
<dbReference type="SUPFAM" id="SSF51905">
    <property type="entry name" value="FAD/NAD(P)-binding domain"/>
    <property type="match status" value="1"/>
</dbReference>
<dbReference type="Pfam" id="PF01494">
    <property type="entry name" value="FAD_binding_3"/>
    <property type="match status" value="1"/>
</dbReference>
<keyword evidence="3" id="KW-0285">Flavoprotein</keyword>
<evidence type="ECO:0000256" key="3">
    <source>
        <dbReference type="ARBA" id="ARBA00022630"/>
    </source>
</evidence>
<dbReference type="OrthoDB" id="47494at2759"/>
<evidence type="ECO:0000256" key="4">
    <source>
        <dbReference type="ARBA" id="ARBA00022827"/>
    </source>
</evidence>
<evidence type="ECO:0000313" key="9">
    <source>
        <dbReference type="Proteomes" id="UP000030651"/>
    </source>
</evidence>
<dbReference type="eggNOG" id="KOG2614">
    <property type="taxonomic scope" value="Eukaryota"/>
</dbReference>
<evidence type="ECO:0000256" key="2">
    <source>
        <dbReference type="ARBA" id="ARBA00005179"/>
    </source>
</evidence>
<evidence type="ECO:0000256" key="6">
    <source>
        <dbReference type="ARBA" id="ARBA00023033"/>
    </source>
</evidence>
<dbReference type="InterPro" id="IPR002938">
    <property type="entry name" value="FAD-bd"/>
</dbReference>
<dbReference type="STRING" id="1229662.W3XPA7"/>
<evidence type="ECO:0000256" key="5">
    <source>
        <dbReference type="ARBA" id="ARBA00023002"/>
    </source>
</evidence>
<feature type="domain" description="FAD-binding" evidence="7">
    <location>
        <begin position="223"/>
        <end position="310"/>
    </location>
</feature>
<dbReference type="AlphaFoldDB" id="W3XPA7"/>
<dbReference type="PANTHER" id="PTHR47178">
    <property type="entry name" value="MONOOXYGENASE, FAD-BINDING"/>
    <property type="match status" value="1"/>
</dbReference>
<keyword evidence="5" id="KW-0560">Oxidoreductase</keyword>
<dbReference type="GO" id="GO:0071949">
    <property type="term" value="F:FAD binding"/>
    <property type="evidence" value="ECO:0007669"/>
    <property type="project" value="InterPro"/>
</dbReference>
<dbReference type="EMBL" id="KI912109">
    <property type="protein sequence ID" value="ETS87347.1"/>
    <property type="molecule type" value="Genomic_DNA"/>
</dbReference>
<gene>
    <name evidence="8" type="ORF">PFICI_01175</name>
</gene>
<dbReference type="Proteomes" id="UP000030651">
    <property type="component" value="Unassembled WGS sequence"/>
</dbReference>
<protein>
    <recommendedName>
        <fullName evidence="7">FAD-binding domain-containing protein</fullName>
    </recommendedName>
</protein>
<dbReference type="Gene3D" id="3.50.50.60">
    <property type="entry name" value="FAD/NAD(P)-binding domain"/>
    <property type="match status" value="1"/>
</dbReference>
<dbReference type="KEGG" id="pfy:PFICI_01175"/>
<evidence type="ECO:0000313" key="8">
    <source>
        <dbReference type="EMBL" id="ETS87347.1"/>
    </source>
</evidence>
<dbReference type="GO" id="GO:0004497">
    <property type="term" value="F:monooxygenase activity"/>
    <property type="evidence" value="ECO:0007669"/>
    <property type="project" value="UniProtKB-KW"/>
</dbReference>
<keyword evidence="4" id="KW-0274">FAD</keyword>
<accession>W3XPA7</accession>
<dbReference type="GeneID" id="19266188"/>
<comment type="pathway">
    <text evidence="2">Secondary metabolite biosynthesis.</text>
</comment>
<organism evidence="8 9">
    <name type="scientific">Pestalotiopsis fici (strain W106-1 / CGMCC3.15140)</name>
    <dbReference type="NCBI Taxonomy" id="1229662"/>
    <lineage>
        <taxon>Eukaryota</taxon>
        <taxon>Fungi</taxon>
        <taxon>Dikarya</taxon>
        <taxon>Ascomycota</taxon>
        <taxon>Pezizomycotina</taxon>
        <taxon>Sordariomycetes</taxon>
        <taxon>Xylariomycetidae</taxon>
        <taxon>Amphisphaeriales</taxon>
        <taxon>Sporocadaceae</taxon>
        <taxon>Pestalotiopsis</taxon>
    </lineage>
</organism>
<name>W3XPA7_PESFW</name>
<comment type="cofactor">
    <cofactor evidence="1">
        <name>FAD</name>
        <dbReference type="ChEBI" id="CHEBI:57692"/>
    </cofactor>
</comment>
<dbReference type="OMA" id="PFPHING"/>
<evidence type="ECO:0000259" key="7">
    <source>
        <dbReference type="Pfam" id="PF01494"/>
    </source>
</evidence>
<sequence length="341" mass="38033">MTEPIPYINGKTGEIIGTVYTEGITRVSRKKLRHFLSHGEDLDIRYNKRLQRLTFDDSEKHVTAYFDDGSQHSGNMVIGCDGSRSKVREYIVGSEAAKQQDLGITMINFPSSHYIREQAIRNRDHHPILKLSFHPELPGTTLLAALDTSSPDPSDWKFQNYTSWWGSPSAHELRDPKVRLDFYRDHMSKFCEPFRSAALGGVVSDMTNGSEAAGEAGETVESEVVLPIYAGQQWSPLTPRTWDNHNGRATLAGDAAHSMLPDRGQGLNNALADADYVVSALRSVVVDKERTLGEAISAYEDEMRPRGGKEVELSFEQALRSKDVKSMAKDAPIFRVGHARQ</sequence>
<keyword evidence="6" id="KW-0503">Monooxygenase</keyword>
<keyword evidence="9" id="KW-1185">Reference proteome</keyword>
<dbReference type="InParanoid" id="W3XPA7"/>
<dbReference type="RefSeq" id="XP_007827947.1">
    <property type="nucleotide sequence ID" value="XM_007829756.1"/>
</dbReference>